<dbReference type="Proteomes" id="UP000323000">
    <property type="component" value="Chromosome 3"/>
</dbReference>
<dbReference type="PANTHER" id="PTHR47074">
    <property type="entry name" value="BNAC02G40300D PROTEIN"/>
    <property type="match status" value="1"/>
</dbReference>
<dbReference type="PANTHER" id="PTHR47074:SF11">
    <property type="entry name" value="REVERSE TRANSCRIPTASE-LIKE PROTEIN"/>
    <property type="match status" value="1"/>
</dbReference>
<dbReference type="CDD" id="cd06222">
    <property type="entry name" value="RNase_H_like"/>
    <property type="match status" value="1"/>
</dbReference>
<dbReference type="EMBL" id="VAHF01000003">
    <property type="protein sequence ID" value="TXG66886.1"/>
    <property type="molecule type" value="Genomic_DNA"/>
</dbReference>
<keyword evidence="3" id="KW-1185">Reference proteome</keyword>
<name>A0A5C7IEN9_9ROSI</name>
<feature type="domain" description="RNase H type-1" evidence="1">
    <location>
        <begin position="174"/>
        <end position="257"/>
    </location>
</feature>
<dbReference type="InterPro" id="IPR052929">
    <property type="entry name" value="RNase_H-like_EbsB-rel"/>
</dbReference>
<gene>
    <name evidence="2" type="ORF">EZV62_008161</name>
</gene>
<organism evidence="2 3">
    <name type="scientific">Acer yangbiense</name>
    <dbReference type="NCBI Taxonomy" id="1000413"/>
    <lineage>
        <taxon>Eukaryota</taxon>
        <taxon>Viridiplantae</taxon>
        <taxon>Streptophyta</taxon>
        <taxon>Embryophyta</taxon>
        <taxon>Tracheophyta</taxon>
        <taxon>Spermatophyta</taxon>
        <taxon>Magnoliopsida</taxon>
        <taxon>eudicotyledons</taxon>
        <taxon>Gunneridae</taxon>
        <taxon>Pentapetalae</taxon>
        <taxon>rosids</taxon>
        <taxon>malvids</taxon>
        <taxon>Sapindales</taxon>
        <taxon>Sapindaceae</taxon>
        <taxon>Hippocastanoideae</taxon>
        <taxon>Acereae</taxon>
        <taxon>Acer</taxon>
    </lineage>
</organism>
<dbReference type="InterPro" id="IPR044730">
    <property type="entry name" value="RNase_H-like_dom_plant"/>
</dbReference>
<dbReference type="Pfam" id="PF13456">
    <property type="entry name" value="RVT_3"/>
    <property type="match status" value="1"/>
</dbReference>
<dbReference type="InterPro" id="IPR002156">
    <property type="entry name" value="RNaseH_domain"/>
</dbReference>
<dbReference type="Gene3D" id="3.30.420.10">
    <property type="entry name" value="Ribonuclease H-like superfamily/Ribonuclease H"/>
    <property type="match status" value="1"/>
</dbReference>
<evidence type="ECO:0000313" key="3">
    <source>
        <dbReference type="Proteomes" id="UP000323000"/>
    </source>
</evidence>
<accession>A0A5C7IEN9</accession>
<dbReference type="OrthoDB" id="1906820at2759"/>
<dbReference type="InterPro" id="IPR036397">
    <property type="entry name" value="RNaseH_sf"/>
</dbReference>
<sequence>MVALAHDFQVFSPKVREDVWLVRHLKNPTGNWNALLLKQLFVNDDAKVIFSIPRAPNNRDDTLCWHYSANGVYSISSGYKLGVSMEDVNSCSRVKGGRGCLSCSMPFESSTHALWGCPGLNKVREMDTDNLERLCIVWWRIWFLRNHLVHSIEKFVVEDIVPWCVEFLDEYKAANDISYALAIYMGLLFATVSGLELVEVESDAQVVVNLINSKSHNYAEVGMIICDIVELLKSMLGSRVSYASREVNVVAHELAKLGLPFYEDRI</sequence>
<reference evidence="3" key="1">
    <citation type="journal article" date="2019" name="Gigascience">
        <title>De novo genome assembly of the endangered Acer yangbiense, a plant species with extremely small populations endemic to Yunnan Province, China.</title>
        <authorList>
            <person name="Yang J."/>
            <person name="Wariss H.M."/>
            <person name="Tao L."/>
            <person name="Zhang R."/>
            <person name="Yun Q."/>
            <person name="Hollingsworth P."/>
            <person name="Dao Z."/>
            <person name="Luo G."/>
            <person name="Guo H."/>
            <person name="Ma Y."/>
            <person name="Sun W."/>
        </authorList>
    </citation>
    <scope>NUCLEOTIDE SEQUENCE [LARGE SCALE GENOMIC DNA]</scope>
    <source>
        <strain evidence="3">cv. Malutang</strain>
    </source>
</reference>
<evidence type="ECO:0000259" key="1">
    <source>
        <dbReference type="Pfam" id="PF13456"/>
    </source>
</evidence>
<dbReference type="GO" id="GO:0003676">
    <property type="term" value="F:nucleic acid binding"/>
    <property type="evidence" value="ECO:0007669"/>
    <property type="project" value="InterPro"/>
</dbReference>
<evidence type="ECO:0000313" key="2">
    <source>
        <dbReference type="EMBL" id="TXG66886.1"/>
    </source>
</evidence>
<proteinExistence type="predicted"/>
<comment type="caution">
    <text evidence="2">The sequence shown here is derived from an EMBL/GenBank/DDBJ whole genome shotgun (WGS) entry which is preliminary data.</text>
</comment>
<dbReference type="AlphaFoldDB" id="A0A5C7IEN9"/>
<dbReference type="GO" id="GO:0004523">
    <property type="term" value="F:RNA-DNA hybrid ribonuclease activity"/>
    <property type="evidence" value="ECO:0007669"/>
    <property type="project" value="InterPro"/>
</dbReference>
<protein>
    <recommendedName>
        <fullName evidence="1">RNase H type-1 domain-containing protein</fullName>
    </recommendedName>
</protein>